<protein>
    <submittedName>
        <fullName evidence="1">Importin-7</fullName>
    </submittedName>
</protein>
<dbReference type="EMBL" id="LXQA011324404">
    <property type="protein sequence ID" value="MCI93258.1"/>
    <property type="molecule type" value="Genomic_DNA"/>
</dbReference>
<name>A0A392VXY9_9FABA</name>
<feature type="non-terminal residue" evidence="1">
    <location>
        <position position="1"/>
    </location>
</feature>
<reference evidence="1 2" key="1">
    <citation type="journal article" date="2018" name="Front. Plant Sci.">
        <title>Red Clover (Trifolium pratense) and Zigzag Clover (T. medium) - A Picture of Genomic Similarities and Differences.</title>
        <authorList>
            <person name="Dluhosova J."/>
            <person name="Istvanek J."/>
            <person name="Nedelnik J."/>
            <person name="Repkova J."/>
        </authorList>
    </citation>
    <scope>NUCLEOTIDE SEQUENCE [LARGE SCALE GENOMIC DNA]</scope>
    <source>
        <strain evidence="2">cv. 10/8</strain>
        <tissue evidence="1">Leaf</tissue>
    </source>
</reference>
<dbReference type="AlphaFoldDB" id="A0A392VXY9"/>
<sequence>TLEFNYQALANGVAQHAEQRRLEIEKVKLEKA</sequence>
<keyword evidence="2" id="KW-1185">Reference proteome</keyword>
<comment type="caution">
    <text evidence="1">The sequence shown here is derived from an EMBL/GenBank/DDBJ whole genome shotgun (WGS) entry which is preliminary data.</text>
</comment>
<organism evidence="1 2">
    <name type="scientific">Trifolium medium</name>
    <dbReference type="NCBI Taxonomy" id="97028"/>
    <lineage>
        <taxon>Eukaryota</taxon>
        <taxon>Viridiplantae</taxon>
        <taxon>Streptophyta</taxon>
        <taxon>Embryophyta</taxon>
        <taxon>Tracheophyta</taxon>
        <taxon>Spermatophyta</taxon>
        <taxon>Magnoliopsida</taxon>
        <taxon>eudicotyledons</taxon>
        <taxon>Gunneridae</taxon>
        <taxon>Pentapetalae</taxon>
        <taxon>rosids</taxon>
        <taxon>fabids</taxon>
        <taxon>Fabales</taxon>
        <taxon>Fabaceae</taxon>
        <taxon>Papilionoideae</taxon>
        <taxon>50 kb inversion clade</taxon>
        <taxon>NPAAA clade</taxon>
        <taxon>Hologalegina</taxon>
        <taxon>IRL clade</taxon>
        <taxon>Trifolieae</taxon>
        <taxon>Trifolium</taxon>
    </lineage>
</organism>
<evidence type="ECO:0000313" key="2">
    <source>
        <dbReference type="Proteomes" id="UP000265520"/>
    </source>
</evidence>
<accession>A0A392VXY9</accession>
<evidence type="ECO:0000313" key="1">
    <source>
        <dbReference type="EMBL" id="MCI93258.1"/>
    </source>
</evidence>
<dbReference type="Proteomes" id="UP000265520">
    <property type="component" value="Unassembled WGS sequence"/>
</dbReference>
<proteinExistence type="predicted"/>